<organism evidence="1 2">
    <name type="scientific">Nephila pilipes</name>
    <name type="common">Giant wood spider</name>
    <name type="synonym">Nephila maculata</name>
    <dbReference type="NCBI Taxonomy" id="299642"/>
    <lineage>
        <taxon>Eukaryota</taxon>
        <taxon>Metazoa</taxon>
        <taxon>Ecdysozoa</taxon>
        <taxon>Arthropoda</taxon>
        <taxon>Chelicerata</taxon>
        <taxon>Arachnida</taxon>
        <taxon>Araneae</taxon>
        <taxon>Araneomorphae</taxon>
        <taxon>Entelegynae</taxon>
        <taxon>Araneoidea</taxon>
        <taxon>Nephilidae</taxon>
        <taxon>Nephila</taxon>
    </lineage>
</organism>
<keyword evidence="2" id="KW-1185">Reference proteome</keyword>
<dbReference type="Proteomes" id="UP000887013">
    <property type="component" value="Unassembled WGS sequence"/>
</dbReference>
<evidence type="ECO:0000313" key="1">
    <source>
        <dbReference type="EMBL" id="GFT94299.1"/>
    </source>
</evidence>
<proteinExistence type="predicted"/>
<dbReference type="EMBL" id="BMAW01025857">
    <property type="protein sequence ID" value="GFT94299.1"/>
    <property type="molecule type" value="Genomic_DNA"/>
</dbReference>
<reference evidence="1" key="1">
    <citation type="submission" date="2020-08" db="EMBL/GenBank/DDBJ databases">
        <title>Multicomponent nature underlies the extraordinary mechanical properties of spider dragline silk.</title>
        <authorList>
            <person name="Kono N."/>
            <person name="Nakamura H."/>
            <person name="Mori M."/>
            <person name="Yoshida Y."/>
            <person name="Ohtoshi R."/>
            <person name="Malay A.D."/>
            <person name="Moran D.A.P."/>
            <person name="Tomita M."/>
            <person name="Numata K."/>
            <person name="Arakawa K."/>
        </authorList>
    </citation>
    <scope>NUCLEOTIDE SEQUENCE</scope>
</reference>
<sequence>MIVKDTRSENGQNLLFILEMLKCIALHTWPRLQGNVVVINSPVWPHSFFFVLGMRVRLGHFPRLMGEDGPLAGADAAVASDGIPRQCSLLGNADL</sequence>
<protein>
    <submittedName>
        <fullName evidence="1">Uncharacterized protein</fullName>
    </submittedName>
</protein>
<gene>
    <name evidence="1" type="ORF">NPIL_346101</name>
</gene>
<name>A0A8X6UBN3_NEPPI</name>
<accession>A0A8X6UBN3</accession>
<comment type="caution">
    <text evidence="1">The sequence shown here is derived from an EMBL/GenBank/DDBJ whole genome shotgun (WGS) entry which is preliminary data.</text>
</comment>
<evidence type="ECO:0000313" key="2">
    <source>
        <dbReference type="Proteomes" id="UP000887013"/>
    </source>
</evidence>
<dbReference type="AlphaFoldDB" id="A0A8X6UBN3"/>